<dbReference type="EMBL" id="FQXQ01000001">
    <property type="protein sequence ID" value="SHH41389.1"/>
    <property type="molecule type" value="Genomic_DNA"/>
</dbReference>
<evidence type="ECO:0000259" key="8">
    <source>
        <dbReference type="Pfam" id="PF17676"/>
    </source>
</evidence>
<feature type="domain" description="LD-carboxypeptidase N-terminal" evidence="7">
    <location>
        <begin position="20"/>
        <end position="136"/>
    </location>
</feature>
<evidence type="ECO:0000256" key="2">
    <source>
        <dbReference type="ARBA" id="ARBA00022645"/>
    </source>
</evidence>
<evidence type="ECO:0000313" key="9">
    <source>
        <dbReference type="EMBL" id="SHH41389.1"/>
    </source>
</evidence>
<dbReference type="PIRSF" id="PIRSF028757">
    <property type="entry name" value="LD-carboxypeptidase"/>
    <property type="match status" value="1"/>
</dbReference>
<evidence type="ECO:0000313" key="10">
    <source>
        <dbReference type="Proteomes" id="UP000184109"/>
    </source>
</evidence>
<dbReference type="SUPFAM" id="SSF141986">
    <property type="entry name" value="LD-carboxypeptidase A C-terminal domain-like"/>
    <property type="match status" value="1"/>
</dbReference>
<dbReference type="GO" id="GO:0004180">
    <property type="term" value="F:carboxypeptidase activity"/>
    <property type="evidence" value="ECO:0007669"/>
    <property type="project" value="UniProtKB-KW"/>
</dbReference>
<name>A0A1M5SS80_9FLAO</name>
<sequence length="310" mass="34867">MNSQNITFTQPSFLQQGDTILIVAPAGIVKQPTAIEKAKETFENWGYTVIIGDAVFNEHYHFAGTDAQRKNDMQWALDHPTAKAIWCARGGYGSVRIVDDLDFSKFAKHPKWVVGYSDITVFHNKLHNLGFQSIHAPMPINFKEPWPAIDESMQQLNYILKGDLPNYSIPSNPYNQTGKVSGIVVGGNLTILENMIGTSTCFSTKDKILFIEEIGEYKYHIDRLLRALERKGYFKDCAGLILGDFTDTKQNYPEFGQSIEEIVLSIVEKYNIPVLFDFPAGHEDKNMGLIFGHEILMTVGNNSSSVKFSN</sequence>
<dbReference type="PANTHER" id="PTHR30237">
    <property type="entry name" value="MURAMOYLTETRAPEPTIDE CARBOXYPEPTIDASE"/>
    <property type="match status" value="1"/>
</dbReference>
<dbReference type="PANTHER" id="PTHR30237:SF2">
    <property type="entry name" value="MUREIN TETRAPEPTIDE CARBOXYPEPTIDASE"/>
    <property type="match status" value="1"/>
</dbReference>
<dbReference type="Proteomes" id="UP000184109">
    <property type="component" value="Unassembled WGS sequence"/>
</dbReference>
<dbReference type="SUPFAM" id="SSF52317">
    <property type="entry name" value="Class I glutamine amidotransferase-like"/>
    <property type="match status" value="1"/>
</dbReference>
<keyword evidence="2 9" id="KW-0121">Carboxypeptidase</keyword>
<gene>
    <name evidence="9" type="ORF">SAMN05444281_0485</name>
</gene>
<dbReference type="InterPro" id="IPR040449">
    <property type="entry name" value="Peptidase_S66_N"/>
</dbReference>
<dbReference type="GO" id="GO:0006508">
    <property type="term" value="P:proteolysis"/>
    <property type="evidence" value="ECO:0007669"/>
    <property type="project" value="UniProtKB-KW"/>
</dbReference>
<dbReference type="InterPro" id="IPR027478">
    <property type="entry name" value="LdcA_N"/>
</dbReference>
<evidence type="ECO:0000259" key="7">
    <source>
        <dbReference type="Pfam" id="PF02016"/>
    </source>
</evidence>
<comment type="similarity">
    <text evidence="1">Belongs to the peptidase S66 family.</text>
</comment>
<keyword evidence="5" id="KW-0720">Serine protease</keyword>
<feature type="domain" description="LD-carboxypeptidase C-terminal" evidence="8">
    <location>
        <begin position="181"/>
        <end position="295"/>
    </location>
</feature>
<evidence type="ECO:0000256" key="4">
    <source>
        <dbReference type="ARBA" id="ARBA00022801"/>
    </source>
</evidence>
<dbReference type="GO" id="GO:0008236">
    <property type="term" value="F:serine-type peptidase activity"/>
    <property type="evidence" value="ECO:0007669"/>
    <property type="project" value="UniProtKB-KW"/>
</dbReference>
<dbReference type="InterPro" id="IPR029062">
    <property type="entry name" value="Class_I_gatase-like"/>
</dbReference>
<organism evidence="9 10">
    <name type="scientific">Wenyingzhuangia marina</name>
    <dbReference type="NCBI Taxonomy" id="1195760"/>
    <lineage>
        <taxon>Bacteria</taxon>
        <taxon>Pseudomonadati</taxon>
        <taxon>Bacteroidota</taxon>
        <taxon>Flavobacteriia</taxon>
        <taxon>Flavobacteriales</taxon>
        <taxon>Flavobacteriaceae</taxon>
        <taxon>Wenyingzhuangia</taxon>
    </lineage>
</organism>
<dbReference type="Pfam" id="PF02016">
    <property type="entry name" value="Peptidase_S66"/>
    <property type="match status" value="1"/>
</dbReference>
<evidence type="ECO:0000256" key="6">
    <source>
        <dbReference type="PIRSR" id="PIRSR028757-1"/>
    </source>
</evidence>
<dbReference type="InterPro" id="IPR003507">
    <property type="entry name" value="S66_fam"/>
</dbReference>
<dbReference type="Pfam" id="PF17676">
    <property type="entry name" value="Peptidase_S66C"/>
    <property type="match status" value="1"/>
</dbReference>
<dbReference type="CDD" id="cd07025">
    <property type="entry name" value="Peptidase_S66"/>
    <property type="match status" value="1"/>
</dbReference>
<dbReference type="Gene3D" id="3.40.50.10740">
    <property type="entry name" value="Class I glutamine amidotransferase-like"/>
    <property type="match status" value="1"/>
</dbReference>
<accession>A0A1M5SS80</accession>
<evidence type="ECO:0000256" key="5">
    <source>
        <dbReference type="ARBA" id="ARBA00022825"/>
    </source>
</evidence>
<dbReference type="InterPro" id="IPR040921">
    <property type="entry name" value="Peptidase_S66C"/>
</dbReference>
<keyword evidence="10" id="KW-1185">Reference proteome</keyword>
<dbReference type="Gene3D" id="3.50.30.60">
    <property type="entry name" value="LD-carboxypeptidase A C-terminal domain-like"/>
    <property type="match status" value="1"/>
</dbReference>
<keyword evidence="3" id="KW-0645">Protease</keyword>
<feature type="active site" description="Charge relay system" evidence="6">
    <location>
        <position position="282"/>
    </location>
</feature>
<feature type="active site" description="Charge relay system" evidence="6">
    <location>
        <position position="212"/>
    </location>
</feature>
<feature type="active site" description="Nucleophile" evidence="6">
    <location>
        <position position="117"/>
    </location>
</feature>
<protein>
    <submittedName>
        <fullName evidence="9">Muramoyltetrapeptide carboxypeptidase</fullName>
    </submittedName>
</protein>
<dbReference type="AlphaFoldDB" id="A0A1M5SS80"/>
<evidence type="ECO:0000256" key="3">
    <source>
        <dbReference type="ARBA" id="ARBA00022670"/>
    </source>
</evidence>
<proteinExistence type="inferred from homology"/>
<evidence type="ECO:0000256" key="1">
    <source>
        <dbReference type="ARBA" id="ARBA00010233"/>
    </source>
</evidence>
<dbReference type="STRING" id="1195760.SAMN05444281_0485"/>
<reference evidence="10" key="1">
    <citation type="submission" date="2016-11" db="EMBL/GenBank/DDBJ databases">
        <authorList>
            <person name="Varghese N."/>
            <person name="Submissions S."/>
        </authorList>
    </citation>
    <scope>NUCLEOTIDE SEQUENCE [LARGE SCALE GENOMIC DNA]</scope>
    <source>
        <strain evidence="10">DSM 100572</strain>
    </source>
</reference>
<keyword evidence="4" id="KW-0378">Hydrolase</keyword>
<dbReference type="InterPro" id="IPR027461">
    <property type="entry name" value="Carboxypeptidase_A_C_sf"/>
</dbReference>